<protein>
    <submittedName>
        <fullName evidence="2">Uncharacterized protein</fullName>
    </submittedName>
</protein>
<evidence type="ECO:0000313" key="3">
    <source>
        <dbReference type="Proteomes" id="UP001198901"/>
    </source>
</evidence>
<keyword evidence="1" id="KW-1133">Transmembrane helix</keyword>
<dbReference type="EMBL" id="JAIUJR010000002">
    <property type="protein sequence ID" value="MCA0131679.1"/>
    <property type="molecule type" value="Genomic_DNA"/>
</dbReference>
<evidence type="ECO:0000256" key="1">
    <source>
        <dbReference type="SAM" id="Phobius"/>
    </source>
</evidence>
<keyword evidence="1" id="KW-0812">Transmembrane</keyword>
<dbReference type="RefSeq" id="WP_224526089.1">
    <property type="nucleotide sequence ID" value="NZ_JAIUJR010000002.1"/>
</dbReference>
<keyword evidence="3" id="KW-1185">Reference proteome</keyword>
<gene>
    <name evidence="2" type="ORF">LBU54_03720</name>
</gene>
<dbReference type="Proteomes" id="UP001198901">
    <property type="component" value="Unassembled WGS sequence"/>
</dbReference>
<accession>A0ABS7XQJ2</accession>
<proteinExistence type="predicted"/>
<sequence>MIITPLLIIFMLLVFILLFAFFNTVDKRKWLTGLISLVLTPLIYFYVFYPFVNIISNYHHQKYFNSEAWIEKPALRYEMIDNTISTDTLIGLSKEKTEALLGKSEWLSWDDANKMHDVNRWNYGMGIEPGAFNDQKECVELQFKNNKLVALRPYQEIITFETKDEENGN</sequence>
<feature type="transmembrane region" description="Helical" evidence="1">
    <location>
        <begin position="30"/>
        <end position="52"/>
    </location>
</feature>
<name>A0ABS7XQJ2_9FLAO</name>
<organism evidence="2 3">
    <name type="scientific">Winogradskyella alexanderae</name>
    <dbReference type="NCBI Taxonomy" id="2877123"/>
    <lineage>
        <taxon>Bacteria</taxon>
        <taxon>Pseudomonadati</taxon>
        <taxon>Bacteroidota</taxon>
        <taxon>Flavobacteriia</taxon>
        <taxon>Flavobacteriales</taxon>
        <taxon>Flavobacteriaceae</taxon>
        <taxon>Winogradskyella</taxon>
    </lineage>
</organism>
<keyword evidence="1" id="KW-0472">Membrane</keyword>
<feature type="transmembrane region" description="Helical" evidence="1">
    <location>
        <begin position="6"/>
        <end position="23"/>
    </location>
</feature>
<comment type="caution">
    <text evidence="2">The sequence shown here is derived from an EMBL/GenBank/DDBJ whole genome shotgun (WGS) entry which is preliminary data.</text>
</comment>
<evidence type="ECO:0000313" key="2">
    <source>
        <dbReference type="EMBL" id="MCA0131679.1"/>
    </source>
</evidence>
<reference evidence="3" key="1">
    <citation type="submission" date="2023-07" db="EMBL/GenBank/DDBJ databases">
        <authorList>
            <person name="Yue Y."/>
        </authorList>
    </citation>
    <scope>NUCLEOTIDE SEQUENCE [LARGE SCALE GENOMIC DNA]</scope>
    <source>
        <strain evidence="3">D23</strain>
    </source>
</reference>